<sequence length="174" mass="19908">MWTLDDVRSHLQQFLPEDEKVKKNSKDDKEGDFHPATYKEKGYALRGTILTDGFRVKLLGFKLRELQDVRYRRWREDRLPSRLTSTVGGTNFYLQEIRNVLTCREDVQRLWPGVDVKNISTLSLDAGQACVFGGFAHLPEELAKKTKGKAIVKDRSPNDMEGVVATDHLDPAFV</sequence>
<dbReference type="AlphaFoldDB" id="A0A9P6QPM2"/>
<evidence type="ECO:0000313" key="2">
    <source>
        <dbReference type="Proteomes" id="UP000823405"/>
    </source>
</evidence>
<reference evidence="1" key="1">
    <citation type="journal article" date="2020" name="Fungal Divers.">
        <title>Resolving the Mortierellaceae phylogeny through synthesis of multi-gene phylogenetics and phylogenomics.</title>
        <authorList>
            <person name="Vandepol N."/>
            <person name="Liber J."/>
            <person name="Desiro A."/>
            <person name="Na H."/>
            <person name="Kennedy M."/>
            <person name="Barry K."/>
            <person name="Grigoriev I.V."/>
            <person name="Miller A.N."/>
            <person name="O'Donnell K."/>
            <person name="Stajich J.E."/>
            <person name="Bonito G."/>
        </authorList>
    </citation>
    <scope>NUCLEOTIDE SEQUENCE</scope>
    <source>
        <strain evidence="1">NVP60</strain>
    </source>
</reference>
<dbReference type="Proteomes" id="UP000823405">
    <property type="component" value="Unassembled WGS sequence"/>
</dbReference>
<name>A0A9P6QPM2_9FUNG</name>
<dbReference type="EMBL" id="JAAAIN010003552">
    <property type="protein sequence ID" value="KAG0285196.1"/>
    <property type="molecule type" value="Genomic_DNA"/>
</dbReference>
<comment type="caution">
    <text evidence="1">The sequence shown here is derived from an EMBL/GenBank/DDBJ whole genome shotgun (WGS) entry which is preliminary data.</text>
</comment>
<organism evidence="1 2">
    <name type="scientific">Linnemannia gamsii</name>
    <dbReference type="NCBI Taxonomy" id="64522"/>
    <lineage>
        <taxon>Eukaryota</taxon>
        <taxon>Fungi</taxon>
        <taxon>Fungi incertae sedis</taxon>
        <taxon>Mucoromycota</taxon>
        <taxon>Mortierellomycotina</taxon>
        <taxon>Mortierellomycetes</taxon>
        <taxon>Mortierellales</taxon>
        <taxon>Mortierellaceae</taxon>
        <taxon>Linnemannia</taxon>
    </lineage>
</organism>
<gene>
    <name evidence="1" type="ORF">BGZ97_007902</name>
</gene>
<dbReference type="OrthoDB" id="2441991at2759"/>
<proteinExistence type="predicted"/>
<feature type="non-terminal residue" evidence="1">
    <location>
        <position position="174"/>
    </location>
</feature>
<protein>
    <submittedName>
        <fullName evidence="1">Uncharacterized protein</fullName>
    </submittedName>
</protein>
<evidence type="ECO:0000313" key="1">
    <source>
        <dbReference type="EMBL" id="KAG0285196.1"/>
    </source>
</evidence>
<accession>A0A9P6QPM2</accession>
<keyword evidence="2" id="KW-1185">Reference proteome</keyword>